<dbReference type="InterPro" id="IPR002081">
    <property type="entry name" value="Cryptochrome/DNA_photolyase_1"/>
</dbReference>
<dbReference type="PROSITE" id="PS00394">
    <property type="entry name" value="DNA_PHOTOLYASES_1_1"/>
    <property type="match status" value="1"/>
</dbReference>
<dbReference type="PROSITE" id="PS51645">
    <property type="entry name" value="PHR_CRY_ALPHA_BETA"/>
    <property type="match status" value="1"/>
</dbReference>
<keyword evidence="10" id="KW-1185">Reference proteome</keyword>
<dbReference type="NCBIfam" id="TIGR02765">
    <property type="entry name" value="crypto_DASH"/>
    <property type="match status" value="1"/>
</dbReference>
<evidence type="ECO:0000313" key="9">
    <source>
        <dbReference type="EMBL" id="MFG3816304.1"/>
    </source>
</evidence>
<evidence type="ECO:0000259" key="8">
    <source>
        <dbReference type="PROSITE" id="PS51645"/>
    </source>
</evidence>
<dbReference type="EMBL" id="JAZAQF010000006">
    <property type="protein sequence ID" value="MFG3816304.1"/>
    <property type="molecule type" value="Genomic_DNA"/>
</dbReference>
<dbReference type="Gene3D" id="1.25.40.80">
    <property type="match status" value="1"/>
</dbReference>
<dbReference type="InterPro" id="IPR018394">
    <property type="entry name" value="DNA_photolyase_1_CS_C"/>
</dbReference>
<dbReference type="Gene3D" id="3.40.50.620">
    <property type="entry name" value="HUPs"/>
    <property type="match status" value="1"/>
</dbReference>
<sequence>MAAASPSASCAIVWFRTDLRLHDHEPLLAAAENHQALIPVYCFDPRQFAETAFGFPKTGPFRAQFLLESVADLRAALRAKGSDLIVRSGLPEVVLPALAAEHGAQAIYYHEEVGTEEQAVELALEAALKAPEAPRPVQGNIQSKVYWGHTLYHPDNLPFEIGQIPELFTEFRKTVEARSTIDPPLPPPDRLPPVPPGLNPGELPRLADWGLAEPEPSPLALISFTGGEQAGFQRLQAYIWNGDHLRVYKQTRNGMLQPNDASKFSPWLALGCLSPRKIWAEVQAYEQKVIRNESTYWLIFELLWRDYFRWMVAKHRHRVFRAAGLQGIAIPWRRDAAAFAAWCNGQTGYPLVDANMRELRATGFMSNRGRQNVASFLTKNLGIDWRMGAEWFESWLIDYDVCSNWGNWNYTAGVGNDARGFRFFNILKQAKDYDPQGEYVKHWLPELRQLPASKVHHPWTLLPVEQERFGVQIGRDYPGAIVDLFESAAENEALYNRAIGKGTSARSKPTHRGFRRDRPRQP</sequence>
<dbReference type="SUPFAM" id="SSF52425">
    <property type="entry name" value="Cryptochrome/photolyase, N-terminal domain"/>
    <property type="match status" value="1"/>
</dbReference>
<dbReference type="InterPro" id="IPR014729">
    <property type="entry name" value="Rossmann-like_a/b/a_fold"/>
</dbReference>
<comment type="caution">
    <text evidence="9">The sequence shown here is derived from an EMBL/GenBank/DDBJ whole genome shotgun (WGS) entry which is preliminary data.</text>
</comment>
<organism evidence="9 10">
    <name type="scientific">Limnothrix redekei LRLZ20PSL1</name>
    <dbReference type="NCBI Taxonomy" id="3112953"/>
    <lineage>
        <taxon>Bacteria</taxon>
        <taxon>Bacillati</taxon>
        <taxon>Cyanobacteriota</taxon>
        <taxon>Cyanophyceae</taxon>
        <taxon>Pseudanabaenales</taxon>
        <taxon>Pseudanabaenaceae</taxon>
        <taxon>Limnothrix</taxon>
    </lineage>
</organism>
<dbReference type="InterPro" id="IPR036134">
    <property type="entry name" value="Crypto/Photolyase_FAD-like_sf"/>
</dbReference>
<evidence type="ECO:0000256" key="5">
    <source>
        <dbReference type="ARBA" id="ARBA00022991"/>
    </source>
</evidence>
<feature type="compositionally biased region" description="Basic residues" evidence="7">
    <location>
        <begin position="508"/>
        <end position="522"/>
    </location>
</feature>
<dbReference type="InterPro" id="IPR036155">
    <property type="entry name" value="Crypto/Photolyase_N_sf"/>
</dbReference>
<keyword evidence="3 6" id="KW-0285">Flavoprotein</keyword>
<gene>
    <name evidence="9" type="ORF">VPK24_01540</name>
</gene>
<evidence type="ECO:0000256" key="4">
    <source>
        <dbReference type="ARBA" id="ARBA00022827"/>
    </source>
</evidence>
<evidence type="ECO:0000256" key="2">
    <source>
        <dbReference type="ARBA" id="ARBA00017881"/>
    </source>
</evidence>
<dbReference type="InterPro" id="IPR014133">
    <property type="entry name" value="Cry_DASH"/>
</dbReference>
<evidence type="ECO:0000256" key="6">
    <source>
        <dbReference type="RuleBase" id="RU367151"/>
    </source>
</evidence>
<dbReference type="PANTHER" id="PTHR11455">
    <property type="entry name" value="CRYPTOCHROME"/>
    <property type="match status" value="1"/>
</dbReference>
<evidence type="ECO:0000256" key="3">
    <source>
        <dbReference type="ARBA" id="ARBA00022630"/>
    </source>
</evidence>
<dbReference type="PANTHER" id="PTHR11455:SF22">
    <property type="entry name" value="CRYPTOCHROME DASH"/>
    <property type="match status" value="1"/>
</dbReference>
<protein>
    <recommendedName>
        <fullName evidence="2 6">Cryptochrome DASH</fullName>
    </recommendedName>
</protein>
<reference evidence="10" key="1">
    <citation type="journal article" date="2024" name="Algal Res.">
        <title>Biochemical, toxicological and genomic investigation of a high-biomass producing Limnothrix strain isolated from Italian shallow drinking water reservoir.</title>
        <authorList>
            <person name="Simonazzi M."/>
            <person name="Shishido T.K."/>
            <person name="Delbaje E."/>
            <person name="Wahlsten M."/>
            <person name="Fewer D.P."/>
            <person name="Sivonen K."/>
            <person name="Pezzolesi L."/>
            <person name="Pistocchi R."/>
        </authorList>
    </citation>
    <scope>NUCLEOTIDE SEQUENCE [LARGE SCALE GENOMIC DNA]</scope>
    <source>
        <strain evidence="10">LRLZ20PSL1</strain>
    </source>
</reference>
<keyword evidence="4 6" id="KW-0274">FAD</keyword>
<accession>A0ABW7C500</accession>
<dbReference type="SUPFAM" id="SSF48173">
    <property type="entry name" value="Cryptochrome/photolyase FAD-binding domain"/>
    <property type="match status" value="1"/>
</dbReference>
<name>A0ABW7C500_9CYAN</name>
<proteinExistence type="inferred from homology"/>
<keyword evidence="5 6" id="KW-0157">Chromophore</keyword>
<dbReference type="PRINTS" id="PR00147">
    <property type="entry name" value="DNAPHOTLYASE"/>
</dbReference>
<dbReference type="Proteomes" id="UP001604335">
    <property type="component" value="Unassembled WGS sequence"/>
</dbReference>
<comment type="cofactor">
    <cofactor evidence="6">
        <name>(6R)-5,10-methylene-5,6,7,8-tetrahydrofolate</name>
        <dbReference type="ChEBI" id="CHEBI:15636"/>
    </cofactor>
    <text evidence="6">Binds 1 5,10-methenyltetrahydrofolate (MTHF) per subunit.</text>
</comment>
<feature type="domain" description="Photolyase/cryptochrome alpha/beta" evidence="8">
    <location>
        <begin position="9"/>
        <end position="151"/>
    </location>
</feature>
<feature type="region of interest" description="Disordered" evidence="7">
    <location>
        <begin position="500"/>
        <end position="522"/>
    </location>
</feature>
<dbReference type="Pfam" id="PF03441">
    <property type="entry name" value="FAD_binding_7"/>
    <property type="match status" value="1"/>
</dbReference>
<dbReference type="Pfam" id="PF00875">
    <property type="entry name" value="DNA_photolyase"/>
    <property type="match status" value="1"/>
</dbReference>
<dbReference type="InterPro" id="IPR005101">
    <property type="entry name" value="Cryptochr/Photolyase_FAD-bd"/>
</dbReference>
<evidence type="ECO:0000256" key="1">
    <source>
        <dbReference type="ARBA" id="ARBA00005862"/>
    </source>
</evidence>
<dbReference type="Gene3D" id="1.10.579.10">
    <property type="entry name" value="DNA Cyclobutane Dipyrimidine Photolyase, subunit A, domain 3"/>
    <property type="match status" value="1"/>
</dbReference>
<comment type="function">
    <text evidence="6">May have a photoreceptor function.</text>
</comment>
<comment type="similarity">
    <text evidence="1 6">Belongs to the DNA photolyase class-1 family.</text>
</comment>
<dbReference type="InterPro" id="IPR006050">
    <property type="entry name" value="DNA_photolyase_N"/>
</dbReference>
<comment type="cofactor">
    <cofactor evidence="6">
        <name>FAD</name>
        <dbReference type="ChEBI" id="CHEBI:57692"/>
    </cofactor>
    <text evidence="6">Binds 1 FAD per subunit.</text>
</comment>
<evidence type="ECO:0000313" key="10">
    <source>
        <dbReference type="Proteomes" id="UP001604335"/>
    </source>
</evidence>
<evidence type="ECO:0000256" key="7">
    <source>
        <dbReference type="SAM" id="MobiDB-lite"/>
    </source>
</evidence>
<dbReference type="RefSeq" id="WP_393010086.1">
    <property type="nucleotide sequence ID" value="NZ_JAZAQF010000006.1"/>
</dbReference>